<proteinExistence type="predicted"/>
<dbReference type="InterPro" id="IPR035983">
    <property type="entry name" value="Hect_E3_ubiquitin_ligase"/>
</dbReference>
<dbReference type="Proteomes" id="UP001210925">
    <property type="component" value="Unassembled WGS sequence"/>
</dbReference>
<dbReference type="PANTHER" id="PTHR45700:SF8">
    <property type="entry name" value="HECT-TYPE E3 UBIQUITIN TRANSFERASE"/>
    <property type="match status" value="1"/>
</dbReference>
<evidence type="ECO:0000256" key="5">
    <source>
        <dbReference type="ARBA" id="ARBA00022679"/>
    </source>
</evidence>
<keyword evidence="11" id="KW-1185">Reference proteome</keyword>
<evidence type="ECO:0000256" key="6">
    <source>
        <dbReference type="ARBA" id="ARBA00022786"/>
    </source>
</evidence>
<dbReference type="PROSITE" id="PS50237">
    <property type="entry name" value="HECT"/>
    <property type="match status" value="1"/>
</dbReference>
<dbReference type="EMBL" id="JADGKB010000053">
    <property type="protein sequence ID" value="KAJ3256240.1"/>
    <property type="molecule type" value="Genomic_DNA"/>
</dbReference>
<evidence type="ECO:0000256" key="1">
    <source>
        <dbReference type="ARBA" id="ARBA00000885"/>
    </source>
</evidence>
<feature type="domain" description="HECT" evidence="9">
    <location>
        <begin position="499"/>
        <end position="829"/>
    </location>
</feature>
<dbReference type="GO" id="GO:0061630">
    <property type="term" value="F:ubiquitin protein ligase activity"/>
    <property type="evidence" value="ECO:0007669"/>
    <property type="project" value="UniProtKB-EC"/>
</dbReference>
<dbReference type="Gene3D" id="6.10.130.10">
    <property type="entry name" value="Ubiquitin-protein ligase E3A, N-terminal zinc-binding domain (AZUL)"/>
    <property type="match status" value="1"/>
</dbReference>
<dbReference type="AlphaFoldDB" id="A0AAD5UHT8"/>
<reference evidence="10" key="1">
    <citation type="submission" date="2020-05" db="EMBL/GenBank/DDBJ databases">
        <title>Phylogenomic resolution of chytrid fungi.</title>
        <authorList>
            <person name="Stajich J.E."/>
            <person name="Amses K."/>
            <person name="Simmons R."/>
            <person name="Seto K."/>
            <person name="Myers J."/>
            <person name="Bonds A."/>
            <person name="Quandt C.A."/>
            <person name="Barry K."/>
            <person name="Liu P."/>
            <person name="Grigoriev I."/>
            <person name="Longcore J.E."/>
            <person name="James T.Y."/>
        </authorList>
    </citation>
    <scope>NUCLEOTIDE SEQUENCE</scope>
    <source>
        <strain evidence="10">PLAUS21</strain>
    </source>
</reference>
<evidence type="ECO:0000256" key="8">
    <source>
        <dbReference type="SAM" id="MobiDB-lite"/>
    </source>
</evidence>
<dbReference type="FunFam" id="3.30.2160.10:FF:000004">
    <property type="entry name" value="probable E3 ubiquitin-protein ligase HERC4 isoform X1"/>
    <property type="match status" value="1"/>
</dbReference>
<keyword evidence="4" id="KW-0963">Cytoplasm</keyword>
<dbReference type="SUPFAM" id="SSF56204">
    <property type="entry name" value="Hect, E3 ligase catalytic domain"/>
    <property type="match status" value="1"/>
</dbReference>
<keyword evidence="5" id="KW-0808">Transferase</keyword>
<protein>
    <recommendedName>
        <fullName evidence="3">HECT-type E3 ubiquitin transferase</fullName>
        <ecNumber evidence="3">2.3.2.26</ecNumber>
    </recommendedName>
</protein>
<dbReference type="Pfam" id="PF16558">
    <property type="entry name" value="AZUL"/>
    <property type="match status" value="1"/>
</dbReference>
<dbReference type="Pfam" id="PF00632">
    <property type="entry name" value="HECT"/>
    <property type="match status" value="1"/>
</dbReference>
<dbReference type="Gene3D" id="3.90.1750.10">
    <property type="entry name" value="Hect, E3 ligase catalytic domains"/>
    <property type="match status" value="1"/>
</dbReference>
<feature type="region of interest" description="Disordered" evidence="8">
    <location>
        <begin position="108"/>
        <end position="127"/>
    </location>
</feature>
<evidence type="ECO:0000256" key="2">
    <source>
        <dbReference type="ARBA" id="ARBA00004496"/>
    </source>
</evidence>
<evidence type="ECO:0000256" key="7">
    <source>
        <dbReference type="PROSITE-ProRule" id="PRU00104"/>
    </source>
</evidence>
<comment type="subcellular location">
    <subcellularLocation>
        <location evidence="2">Cytoplasm</location>
    </subcellularLocation>
</comment>
<dbReference type="InterPro" id="IPR000569">
    <property type="entry name" value="HECT_dom"/>
</dbReference>
<dbReference type="Gene3D" id="3.30.2160.10">
    <property type="entry name" value="Hect, E3 ligase catalytic domain"/>
    <property type="match status" value="1"/>
</dbReference>
<organism evidence="10 11">
    <name type="scientific">Boothiomyces macroporosus</name>
    <dbReference type="NCBI Taxonomy" id="261099"/>
    <lineage>
        <taxon>Eukaryota</taxon>
        <taxon>Fungi</taxon>
        <taxon>Fungi incertae sedis</taxon>
        <taxon>Chytridiomycota</taxon>
        <taxon>Chytridiomycota incertae sedis</taxon>
        <taxon>Chytridiomycetes</taxon>
        <taxon>Rhizophydiales</taxon>
        <taxon>Terramycetaceae</taxon>
        <taxon>Boothiomyces</taxon>
    </lineage>
</organism>
<dbReference type="Gene3D" id="3.30.2410.10">
    <property type="entry name" value="Hect, E3 ligase catalytic domain"/>
    <property type="match status" value="1"/>
</dbReference>
<dbReference type="SMART" id="SM00119">
    <property type="entry name" value="HECTc"/>
    <property type="match status" value="1"/>
</dbReference>
<comment type="catalytic activity">
    <reaction evidence="1">
        <text>S-ubiquitinyl-[E2 ubiquitin-conjugating enzyme]-L-cysteine + [acceptor protein]-L-lysine = [E2 ubiquitin-conjugating enzyme]-L-cysteine + N(6)-ubiquitinyl-[acceptor protein]-L-lysine.</text>
        <dbReference type="EC" id="2.3.2.26"/>
    </reaction>
</comment>
<dbReference type="CDD" id="cd00078">
    <property type="entry name" value="HECTc"/>
    <property type="match status" value="1"/>
</dbReference>
<feature type="active site" description="Glycyl thioester intermediate" evidence="7">
    <location>
        <position position="797"/>
    </location>
</feature>
<keyword evidence="6 7" id="KW-0833">Ubl conjugation pathway</keyword>
<sequence>MEGRRSRSSSIQKALNDPRLSASLTDVSKNNSSRPQFELKITRYFYQLIHGCGKNCTTKNCASNPKYTVLRPEIAAVYAIQMASSNLPFCSNLPAEIHFNSPFTTPVHSRQSSFNSPRQRQNSTGTTPFLNSIFSHSPFQQMFSNPKSHSLEKFPRSKSTETIKSKLSSSSLDLASDESIDDNLSLKELDYHLFKIAVDNYHEDHEPTFLLNSIALIFSNLEALGKSFRFEGERIADIDLRITDSPVGSKHPSKMEINEITLTYELIGQLEEMFCKAMMEAIETQIAKLQLKNPLFQRPEYASTLCKFCELLVKLKSQARLVLINWFVKLPEKEFQTIVQVFKSFICTTAINEDGFIGGIKMLSMLSHSNEMEQKMPPAEFYALELYPKLNFKDEYKRWKKSLAQPVITEFAVFNYPFLFDPVAKNRIMHIDAMVKMSHEYEDACVNQALVLNAMKFLDDSALVQTMETEMKESVNPYFILEVRRTHLIADVLDQIVKKSVELKKPLKVKFVGGGEEGMDQGGVQKEFFQILIEKLMDPDYGMFEYNPETRQSWINRNSLESSLQFELVGIVIGLALYNGVMVRVSFPKIMYKKLVKEEITLEDVKEAFPSLGKGLQQLLDWHDGDVSDVFMRTFEISYERFGKVEHIPLMENGQDILVTNENREKYVLLYIKHLCYTSIQDQFNSFRQGFYKVCGGQALKMCRSFELEQLICGKGTSELDFKDLQEGAQYEEYTSNHEIITWFWEIVHEMDLQQKQRLLEFVTASDRIPLKGLQSLVFVIQRNGPDTDRLPSALTCFGRLLLPEYSSRDKLAERLLTAIDNAKGFGLV</sequence>
<accession>A0AAD5UHT8</accession>
<dbReference type="GO" id="GO:0000209">
    <property type="term" value="P:protein polyubiquitination"/>
    <property type="evidence" value="ECO:0007669"/>
    <property type="project" value="InterPro"/>
</dbReference>
<evidence type="ECO:0000256" key="4">
    <source>
        <dbReference type="ARBA" id="ARBA00022490"/>
    </source>
</evidence>
<dbReference type="InterPro" id="IPR042556">
    <property type="entry name" value="AZUL_sf"/>
</dbReference>
<evidence type="ECO:0000313" key="11">
    <source>
        <dbReference type="Proteomes" id="UP001210925"/>
    </source>
</evidence>
<evidence type="ECO:0000313" key="10">
    <source>
        <dbReference type="EMBL" id="KAJ3256240.1"/>
    </source>
</evidence>
<dbReference type="GO" id="GO:0005737">
    <property type="term" value="C:cytoplasm"/>
    <property type="evidence" value="ECO:0007669"/>
    <property type="project" value="UniProtKB-SubCell"/>
</dbReference>
<name>A0AAD5UHT8_9FUNG</name>
<dbReference type="PANTHER" id="PTHR45700">
    <property type="entry name" value="UBIQUITIN-PROTEIN LIGASE E3C"/>
    <property type="match status" value="1"/>
</dbReference>
<evidence type="ECO:0000256" key="3">
    <source>
        <dbReference type="ARBA" id="ARBA00012485"/>
    </source>
</evidence>
<dbReference type="EC" id="2.3.2.26" evidence="3"/>
<evidence type="ECO:0000259" key="9">
    <source>
        <dbReference type="PROSITE" id="PS50237"/>
    </source>
</evidence>
<comment type="caution">
    <text evidence="10">The sequence shown here is derived from an EMBL/GenBank/DDBJ whole genome shotgun (WGS) entry which is preliminary data.</text>
</comment>
<dbReference type="FunFam" id="3.30.2410.10:FF:000003">
    <property type="entry name" value="probable E3 ubiquitin-protein ligase HERC4 isoform X1"/>
    <property type="match status" value="1"/>
</dbReference>
<gene>
    <name evidence="10" type="ORF">HK103_005603</name>
</gene>
<dbReference type="InterPro" id="IPR032353">
    <property type="entry name" value="AZUL"/>
</dbReference>
<dbReference type="InterPro" id="IPR044611">
    <property type="entry name" value="E3A/B/C-like"/>
</dbReference>